<dbReference type="EMBL" id="HBGD01002373">
    <property type="protein sequence ID" value="CAD9078750.1"/>
    <property type="molecule type" value="Transcribed_RNA"/>
</dbReference>
<evidence type="ECO:0000256" key="2">
    <source>
        <dbReference type="ARBA" id="ARBA00007306"/>
    </source>
</evidence>
<organism evidence="12">
    <name type="scientific">Percolomonas cosmopolitus</name>
    <dbReference type="NCBI Taxonomy" id="63605"/>
    <lineage>
        <taxon>Eukaryota</taxon>
        <taxon>Discoba</taxon>
        <taxon>Heterolobosea</taxon>
        <taxon>Tetramitia</taxon>
        <taxon>Eutetramitia</taxon>
        <taxon>Percolomonadidae</taxon>
        <taxon>Percolomonas</taxon>
    </lineage>
</organism>
<evidence type="ECO:0000256" key="8">
    <source>
        <dbReference type="ARBA" id="ARBA00023242"/>
    </source>
</evidence>
<sequence length="504" mass="56186">MLVGAPYLVAFTTTMKTQLLEYYFHTPPTQGKAGAANLPITSIHFHPSHSKLFLTTGFDSKIMLWQLSSPHDLQEVNRPPQDTAASNNKYQIKCLKELKSTETHSVINCARFSPHQGNFIASGTDGGILRVWNLKEALQSSDSNAFSSANCGKNMQNDSFSISDLAWVGVQHLVTVSMSVAGSQSGGRCIMWDVASRSPLKVFDDKFKGFLQGCCVDPFGKYVAVQSTNRCSKFYEIRYSVSSKHTSQASSSSGTTAAPPTNSTSSPVQTRTMKNVVKLKTLTKGQNFIFRADNATMFTRRTNWSPDSLLCCMTAAALNTKDLQNVALLFLRDYFDEPICVLPVDEVVVGCAWSPVFYELREQKEPQLFPLKSVMCEGKSSEISYRQLLAVLTKKTVYIYDTHNKHPVAIIKNMHLSTLTDASFSADGMSLLVASHDGYASVIQFEEKEIGKALSVEELYTQEHLVRIGKENKMRFQKELSNVEDRLFPVRSKENNPNILNVRR</sequence>
<evidence type="ECO:0000256" key="3">
    <source>
        <dbReference type="ARBA" id="ARBA00022574"/>
    </source>
</evidence>
<evidence type="ECO:0000259" key="11">
    <source>
        <dbReference type="Pfam" id="PF24105"/>
    </source>
</evidence>
<keyword evidence="7" id="KW-0234">DNA repair</keyword>
<feature type="domain" description="CAF1B/HIR1 beta-propeller" evidence="11">
    <location>
        <begin position="53"/>
        <end position="450"/>
    </location>
</feature>
<evidence type="ECO:0000256" key="4">
    <source>
        <dbReference type="ARBA" id="ARBA00022737"/>
    </source>
</evidence>
<reference evidence="12" key="1">
    <citation type="submission" date="2021-01" db="EMBL/GenBank/DDBJ databases">
        <authorList>
            <person name="Corre E."/>
            <person name="Pelletier E."/>
            <person name="Niang G."/>
            <person name="Scheremetjew M."/>
            <person name="Finn R."/>
            <person name="Kale V."/>
            <person name="Holt S."/>
            <person name="Cochrane G."/>
            <person name="Meng A."/>
            <person name="Brown T."/>
            <person name="Cohen L."/>
        </authorList>
    </citation>
    <scope>NUCLEOTIDE SEQUENCE</scope>
    <source>
        <strain evidence="12">WS</strain>
    </source>
</reference>
<dbReference type="GO" id="GO:0006281">
    <property type="term" value="P:DNA repair"/>
    <property type="evidence" value="ECO:0007669"/>
    <property type="project" value="UniProtKB-KW"/>
</dbReference>
<dbReference type="Pfam" id="PF24105">
    <property type="entry name" value="Beta-prop_CAF1B_HIR1"/>
    <property type="match status" value="1"/>
</dbReference>
<dbReference type="SUPFAM" id="SSF50978">
    <property type="entry name" value="WD40 repeat-like"/>
    <property type="match status" value="1"/>
</dbReference>
<evidence type="ECO:0000256" key="1">
    <source>
        <dbReference type="ARBA" id="ARBA00004123"/>
    </source>
</evidence>
<dbReference type="GO" id="GO:0006334">
    <property type="term" value="P:nucleosome assembly"/>
    <property type="evidence" value="ECO:0007669"/>
    <property type="project" value="TreeGrafter"/>
</dbReference>
<evidence type="ECO:0000256" key="5">
    <source>
        <dbReference type="ARBA" id="ARBA00022763"/>
    </source>
</evidence>
<dbReference type="PANTHER" id="PTHR15271">
    <property type="entry name" value="CHROMATIN ASSEMBLY FACTOR 1 SUBUNIT B"/>
    <property type="match status" value="1"/>
</dbReference>
<comment type="similarity">
    <text evidence="2">Belongs to the WD repeat HIR1 family.</text>
</comment>
<dbReference type="SMART" id="SM00320">
    <property type="entry name" value="WD40"/>
    <property type="match status" value="4"/>
</dbReference>
<name>A0A7S1PFV8_9EUKA</name>
<keyword evidence="5" id="KW-0227">DNA damage</keyword>
<dbReference type="InterPro" id="IPR001680">
    <property type="entry name" value="WD40_rpt"/>
</dbReference>
<protein>
    <recommendedName>
        <fullName evidence="11">CAF1B/HIR1 beta-propeller domain-containing protein</fullName>
    </recommendedName>
</protein>
<keyword evidence="3 9" id="KW-0853">WD repeat</keyword>
<dbReference type="InterPro" id="IPR036322">
    <property type="entry name" value="WD40_repeat_dom_sf"/>
</dbReference>
<dbReference type="Gene3D" id="2.130.10.10">
    <property type="entry name" value="YVTN repeat-like/Quinoprotein amine dehydrogenase"/>
    <property type="match status" value="2"/>
</dbReference>
<dbReference type="PANTHER" id="PTHR15271:SF4">
    <property type="entry name" value="CHROMATIN ASSEMBLY FACTOR 1 SUBUNIT B"/>
    <property type="match status" value="1"/>
</dbReference>
<keyword evidence="8" id="KW-0539">Nucleus</keyword>
<evidence type="ECO:0000256" key="7">
    <source>
        <dbReference type="ARBA" id="ARBA00023204"/>
    </source>
</evidence>
<accession>A0A7S1PFV8</accession>
<evidence type="ECO:0000313" key="12">
    <source>
        <dbReference type="EMBL" id="CAD9078750.1"/>
    </source>
</evidence>
<dbReference type="InterPro" id="IPR045145">
    <property type="entry name" value="PTHR15271"/>
</dbReference>
<dbReference type="PROSITE" id="PS50082">
    <property type="entry name" value="WD_REPEATS_2"/>
    <property type="match status" value="1"/>
</dbReference>
<comment type="subcellular location">
    <subcellularLocation>
        <location evidence="1">Nucleus</location>
    </subcellularLocation>
</comment>
<evidence type="ECO:0000256" key="10">
    <source>
        <dbReference type="SAM" id="MobiDB-lite"/>
    </source>
</evidence>
<keyword evidence="6" id="KW-0156">Chromatin regulator</keyword>
<gene>
    <name evidence="12" type="ORF">PCOS0759_LOCUS1982</name>
</gene>
<evidence type="ECO:0000256" key="9">
    <source>
        <dbReference type="PROSITE-ProRule" id="PRU00221"/>
    </source>
</evidence>
<dbReference type="InterPro" id="IPR015943">
    <property type="entry name" value="WD40/YVTN_repeat-like_dom_sf"/>
</dbReference>
<proteinExistence type="inferred from homology"/>
<feature type="repeat" description="WD" evidence="9">
    <location>
        <begin position="40"/>
        <end position="75"/>
    </location>
</feature>
<evidence type="ECO:0000256" key="6">
    <source>
        <dbReference type="ARBA" id="ARBA00022853"/>
    </source>
</evidence>
<dbReference type="GO" id="GO:0033186">
    <property type="term" value="C:CAF-1 complex"/>
    <property type="evidence" value="ECO:0007669"/>
    <property type="project" value="TreeGrafter"/>
</dbReference>
<feature type="region of interest" description="Disordered" evidence="10">
    <location>
        <begin position="246"/>
        <end position="270"/>
    </location>
</feature>
<keyword evidence="4" id="KW-0677">Repeat</keyword>
<feature type="compositionally biased region" description="Low complexity" evidence="10">
    <location>
        <begin position="246"/>
        <end position="267"/>
    </location>
</feature>
<dbReference type="AlphaFoldDB" id="A0A7S1PFV8"/>
<dbReference type="GO" id="GO:0005634">
    <property type="term" value="C:nucleus"/>
    <property type="evidence" value="ECO:0007669"/>
    <property type="project" value="UniProtKB-SubCell"/>
</dbReference>
<dbReference type="GO" id="GO:0006335">
    <property type="term" value="P:DNA replication-dependent chromatin assembly"/>
    <property type="evidence" value="ECO:0007669"/>
    <property type="project" value="InterPro"/>
</dbReference>
<dbReference type="InterPro" id="IPR055410">
    <property type="entry name" value="Beta-prop_CAF1B_HIR1"/>
</dbReference>